<protein>
    <submittedName>
        <fullName evidence="2">Uncharacterized protein</fullName>
    </submittedName>
</protein>
<reference evidence="2" key="2">
    <citation type="submission" date="2015-07" db="EMBL/GenBank/DDBJ databases">
        <title>Plasmids, circular viruses and viroids from rat gut.</title>
        <authorList>
            <person name="Jorgensen T.J."/>
            <person name="Hansen M.A."/>
            <person name="Xu Z."/>
            <person name="Tabak M.A."/>
            <person name="Sorensen S.J."/>
            <person name="Hansen L.H."/>
        </authorList>
    </citation>
    <scope>NUCLEOTIDE SEQUENCE</scope>
    <source>
        <strain evidence="2">RGFK1397</strain>
    </source>
</reference>
<feature type="compositionally biased region" description="Gly residues" evidence="1">
    <location>
        <begin position="124"/>
        <end position="137"/>
    </location>
</feature>
<reference evidence="2" key="1">
    <citation type="submission" date="2015-06" db="EMBL/GenBank/DDBJ databases">
        <authorList>
            <person name="Joergensen T."/>
        </authorList>
    </citation>
    <scope>NUCLEOTIDE SEQUENCE</scope>
    <source>
        <strain evidence="2">RGFK1397</strain>
    </source>
</reference>
<feature type="region of interest" description="Disordered" evidence="1">
    <location>
        <begin position="98"/>
        <end position="146"/>
    </location>
</feature>
<dbReference type="AlphaFoldDB" id="A0A0H5Q6V4"/>
<evidence type="ECO:0000313" key="2">
    <source>
        <dbReference type="EMBL" id="CRY97159.1"/>
    </source>
</evidence>
<accession>A0A0H5Q6V4</accession>
<name>A0A0H5Q6V4_9ZZZZ</name>
<sequence length="298" mass="33197">MNNDIQAQCAAAISDLSQVPLGEGDSTRTTEWTATGLTIYGGTGETPRWRVTYTRVPPSGEKGEHQGLSQARPNGRGWDEVSREVRRLQKLRSREEILQQGGQLHKQPLDLRCDEPMDDCDQSGEGGPNEGSHGNLGKGETKGLHSSLDDDLKLIEKPEDWDLDQLFAAGSIWDHPQLGQDQESDPLWGLRHWEDLSSKTTTTGSTIREPYGRPEKVQRVSAQGSDLRRHVILAPPPGDANTPSGYIRRASDSLPKYVWGTTERDPEGAYHQPTTFGDHKYYRSGDSKADSIMERYFD</sequence>
<dbReference type="EMBL" id="LN853948">
    <property type="protein sequence ID" value="CRY97159.1"/>
    <property type="molecule type" value="Genomic_DNA"/>
</dbReference>
<feature type="region of interest" description="Disordered" evidence="1">
    <location>
        <begin position="260"/>
        <end position="285"/>
    </location>
</feature>
<proteinExistence type="predicted"/>
<organism evidence="2">
    <name type="scientific">uncultured prokaryote</name>
    <dbReference type="NCBI Taxonomy" id="198431"/>
    <lineage>
        <taxon>unclassified sequences</taxon>
        <taxon>environmental samples</taxon>
    </lineage>
</organism>
<evidence type="ECO:0000256" key="1">
    <source>
        <dbReference type="SAM" id="MobiDB-lite"/>
    </source>
</evidence>
<feature type="region of interest" description="Disordered" evidence="1">
    <location>
        <begin position="38"/>
        <end position="81"/>
    </location>
</feature>